<keyword evidence="1" id="KW-0521">NADP</keyword>
<dbReference type="NCBIfam" id="TIGR02824">
    <property type="entry name" value="quinone_pig3"/>
    <property type="match status" value="1"/>
</dbReference>
<dbReference type="InterPro" id="IPR036291">
    <property type="entry name" value="NAD(P)-bd_dom_sf"/>
</dbReference>
<dbReference type="PANTHER" id="PTHR48106">
    <property type="entry name" value="QUINONE OXIDOREDUCTASE PIG3-RELATED"/>
    <property type="match status" value="1"/>
</dbReference>
<dbReference type="GO" id="GO:0016651">
    <property type="term" value="F:oxidoreductase activity, acting on NAD(P)H"/>
    <property type="evidence" value="ECO:0007669"/>
    <property type="project" value="TreeGrafter"/>
</dbReference>
<dbReference type="InterPro" id="IPR013149">
    <property type="entry name" value="ADH-like_C"/>
</dbReference>
<proteinExistence type="predicted"/>
<evidence type="ECO:0000256" key="2">
    <source>
        <dbReference type="ARBA" id="ARBA00023002"/>
    </source>
</evidence>
<dbReference type="Gene3D" id="3.90.180.10">
    <property type="entry name" value="Medium-chain alcohol dehydrogenases, catalytic domain"/>
    <property type="match status" value="1"/>
</dbReference>
<evidence type="ECO:0000259" key="3">
    <source>
        <dbReference type="SMART" id="SM00829"/>
    </source>
</evidence>
<protein>
    <submittedName>
        <fullName evidence="4">Putative PIG3 family NAD(P)H quinone oxidoreductase</fullName>
    </submittedName>
</protein>
<dbReference type="Pfam" id="PF00107">
    <property type="entry name" value="ADH_zinc_N"/>
    <property type="match status" value="1"/>
</dbReference>
<dbReference type="GO" id="GO:0070402">
    <property type="term" value="F:NADPH binding"/>
    <property type="evidence" value="ECO:0007669"/>
    <property type="project" value="TreeGrafter"/>
</dbReference>
<dbReference type="RefSeq" id="WP_425351262.1">
    <property type="nucleotide sequence ID" value="NZ_JAHBRY010000001.1"/>
</dbReference>
<dbReference type="SUPFAM" id="SSF51735">
    <property type="entry name" value="NAD(P)-binding Rossmann-fold domains"/>
    <property type="match status" value="1"/>
</dbReference>
<dbReference type="InterPro" id="IPR011032">
    <property type="entry name" value="GroES-like_sf"/>
</dbReference>
<accession>A0A2V3TWG1</accession>
<dbReference type="InterPro" id="IPR020843">
    <property type="entry name" value="ER"/>
</dbReference>
<dbReference type="InterPro" id="IPR014189">
    <property type="entry name" value="Quinone_OxRdtase_PIG3"/>
</dbReference>
<dbReference type="InterPro" id="IPR013154">
    <property type="entry name" value="ADH-like_N"/>
</dbReference>
<keyword evidence="5" id="KW-1185">Reference proteome</keyword>
<dbReference type="SMART" id="SM00829">
    <property type="entry name" value="PKS_ER"/>
    <property type="match status" value="1"/>
</dbReference>
<dbReference type="Proteomes" id="UP000248021">
    <property type="component" value="Unassembled WGS sequence"/>
</dbReference>
<evidence type="ECO:0000313" key="4">
    <source>
        <dbReference type="EMBL" id="PXW53517.1"/>
    </source>
</evidence>
<keyword evidence="2" id="KW-0560">Oxidoreductase</keyword>
<dbReference type="CDD" id="cd05276">
    <property type="entry name" value="p53_inducible_oxidoreductase"/>
    <property type="match status" value="1"/>
</dbReference>
<evidence type="ECO:0000313" key="5">
    <source>
        <dbReference type="Proteomes" id="UP000248021"/>
    </source>
</evidence>
<gene>
    <name evidence="4" type="ORF">C7450_1135</name>
</gene>
<dbReference type="PANTHER" id="PTHR48106:SF8">
    <property type="entry name" value="OS02G0805600 PROTEIN"/>
    <property type="match status" value="1"/>
</dbReference>
<dbReference type="EMBL" id="QJJK01000013">
    <property type="protein sequence ID" value="PXW53517.1"/>
    <property type="molecule type" value="Genomic_DNA"/>
</dbReference>
<feature type="domain" description="Enoyl reductase (ER)" evidence="3">
    <location>
        <begin position="11"/>
        <end position="324"/>
    </location>
</feature>
<organism evidence="4 5">
    <name type="scientific">Chelatococcus asaccharovorans</name>
    <dbReference type="NCBI Taxonomy" id="28210"/>
    <lineage>
        <taxon>Bacteria</taxon>
        <taxon>Pseudomonadati</taxon>
        <taxon>Pseudomonadota</taxon>
        <taxon>Alphaproteobacteria</taxon>
        <taxon>Hyphomicrobiales</taxon>
        <taxon>Chelatococcaceae</taxon>
        <taxon>Chelatococcus</taxon>
    </lineage>
</organism>
<dbReference type="Gene3D" id="3.40.50.720">
    <property type="entry name" value="NAD(P)-binding Rossmann-like Domain"/>
    <property type="match status" value="1"/>
</dbReference>
<sequence length="343" mass="36994">MMKAIEIERPGGPEVLRMIALPRPRAAAGEVVVRVIAAGVNRPDIQQRRGLYPPPPGASPLPGLDIAGIVEEVGEGVDRLEPGDSVCALANGGGYAEYCAVPALQCLPVPRGLTFVEAASLPEVYFTAWNNIIWLARLARGETLLIQGGTSGVGLAGIQIARHLRDATVIATAGTEEKRRVCVETGAHHAIDYRGDWEGDVRRLTEGEGVDVVLDAQAGPYTQKQLDLLRPDGRLVFIASHLGETAEVNIRAVVRRRLTLTGSTLRPRPASYKGAIAEELVRHVWPLLEQGRMVTRIHAVFPWQEVRAAHALLDRNEQIGKVVLAVDPQSAEAIPHGQEAVPC</sequence>
<dbReference type="Pfam" id="PF08240">
    <property type="entry name" value="ADH_N"/>
    <property type="match status" value="1"/>
</dbReference>
<name>A0A2V3TWG1_9HYPH</name>
<evidence type="ECO:0000256" key="1">
    <source>
        <dbReference type="ARBA" id="ARBA00022857"/>
    </source>
</evidence>
<dbReference type="AlphaFoldDB" id="A0A2V3TWG1"/>
<reference evidence="4 5" key="1">
    <citation type="submission" date="2018-05" db="EMBL/GenBank/DDBJ databases">
        <title>Genomic Encyclopedia of Type Strains, Phase IV (KMG-IV): sequencing the most valuable type-strain genomes for metagenomic binning, comparative biology and taxonomic classification.</title>
        <authorList>
            <person name="Goeker M."/>
        </authorList>
    </citation>
    <scope>NUCLEOTIDE SEQUENCE [LARGE SCALE GENOMIC DNA]</scope>
    <source>
        <strain evidence="4 5">DSM 6462</strain>
    </source>
</reference>
<dbReference type="SUPFAM" id="SSF50129">
    <property type="entry name" value="GroES-like"/>
    <property type="match status" value="1"/>
</dbReference>
<comment type="caution">
    <text evidence="4">The sequence shown here is derived from an EMBL/GenBank/DDBJ whole genome shotgun (WGS) entry which is preliminary data.</text>
</comment>